<dbReference type="OrthoDB" id="9780502at2"/>
<protein>
    <submittedName>
        <fullName evidence="9">Aromatic amino acid hydroxylase</fullName>
    </submittedName>
</protein>
<evidence type="ECO:0000256" key="2">
    <source>
        <dbReference type="ARBA" id="ARBA00009712"/>
    </source>
</evidence>
<dbReference type="AlphaFoldDB" id="A0A5C6UYI4"/>
<evidence type="ECO:0000256" key="4">
    <source>
        <dbReference type="ARBA" id="ARBA00023002"/>
    </source>
</evidence>
<dbReference type="PANTHER" id="PTHR11473:SF24">
    <property type="entry name" value="PHENYLALANINE-4-HYDROXYLASE"/>
    <property type="match status" value="1"/>
</dbReference>
<feature type="binding site" evidence="7">
    <location>
        <position position="221"/>
    </location>
    <ligand>
        <name>Fe cation</name>
        <dbReference type="ChEBI" id="CHEBI:24875"/>
    </ligand>
</feature>
<dbReference type="SUPFAM" id="SSF56534">
    <property type="entry name" value="Aromatic aminoacid monoxygenases, catalytic and oligomerization domains"/>
    <property type="match status" value="1"/>
</dbReference>
<accession>A0A5C6UYI4</accession>
<keyword evidence="4" id="KW-0560">Oxidoreductase</keyword>
<evidence type="ECO:0000256" key="1">
    <source>
        <dbReference type="ARBA" id="ARBA00001954"/>
    </source>
</evidence>
<dbReference type="PANTHER" id="PTHR11473">
    <property type="entry name" value="AROMATIC AMINO ACID HYDROXYLASE"/>
    <property type="match status" value="1"/>
</dbReference>
<comment type="cofactor">
    <cofactor evidence="1 7">
        <name>Fe(2+)</name>
        <dbReference type="ChEBI" id="CHEBI:29033"/>
    </cofactor>
</comment>
<dbReference type="EMBL" id="VORB01000007">
    <property type="protein sequence ID" value="TXC78482.1"/>
    <property type="molecule type" value="Genomic_DNA"/>
</dbReference>
<dbReference type="RefSeq" id="WP_147014904.1">
    <property type="nucleotide sequence ID" value="NZ_VORB01000007.1"/>
</dbReference>
<dbReference type="Proteomes" id="UP000321168">
    <property type="component" value="Unassembled WGS sequence"/>
</dbReference>
<sequence>MDRGFEKNEVLEKLPSHLLDFVIDQPYNGYTSQDHAVWRYVMRQNVNYLGKVAHHSYLEGLKKTGISIDTIPHMYGMNRILKEIGWAAVAVDGFIPPQAFMEFQAYKVLVIAADIRNINHIQYTPAPDIIHEAAGHAPIIADPEYALYLKRFGEIGSKAFSSKKDFELYEAIRHLSIIKENPDTKESEVVEAEKHIEWLQANMGEPSEMSRIRNLHWWTVEYGLIGSVDDYKLYGAGLLSSIGESANCMREEVKKIPYSIAAADYSFDITTEQPQLFVTSSFQQLNEVLDEFASQMALNKGGEYALRTAIGSGAVASLKFGDLQLSGIIEEGELNEQFTWLRFGDRLGIFRDSGCLYLDEESEMDSVEVWIGKDAKNIKGSADAKYGFSLLELIPEEIDGPVVINHEDLGRHVFIIGDPELSGAYAGPADPKAWNLSFEPPKEKTLKINHSENAKRLHTYYNEVRNIRNQDGEVSRLMEIFEILKKDYPKDWLLPLEIYEILSKWELYPEYQTQIRACLEELKGNSKEYKKLITDGINLIEKDFNLIHQ</sequence>
<keyword evidence="5 7" id="KW-0408">Iron</keyword>
<comment type="caution">
    <text evidence="9">The sequence shown here is derived from an EMBL/GenBank/DDBJ whole genome shotgun (WGS) entry which is preliminary data.</text>
</comment>
<keyword evidence="3 7" id="KW-0479">Metal-binding</keyword>
<feature type="binding site" evidence="7">
    <location>
        <position position="131"/>
    </location>
    <ligand>
        <name>Fe cation</name>
        <dbReference type="ChEBI" id="CHEBI:24875"/>
    </ligand>
</feature>
<evidence type="ECO:0000256" key="5">
    <source>
        <dbReference type="ARBA" id="ARBA00023004"/>
    </source>
</evidence>
<evidence type="ECO:0000313" key="9">
    <source>
        <dbReference type="EMBL" id="TXC78482.1"/>
    </source>
</evidence>
<dbReference type="InterPro" id="IPR001273">
    <property type="entry name" value="ArAA_hydroxylase"/>
</dbReference>
<evidence type="ECO:0000313" key="10">
    <source>
        <dbReference type="Proteomes" id="UP000321168"/>
    </source>
</evidence>
<keyword evidence="6" id="KW-0503">Monooxygenase</keyword>
<proteinExistence type="inferred from homology"/>
<name>A0A5C6UYI4_9FLAO</name>
<feature type="domain" description="Biopterin-dependent aromatic amino acid hydroxylase family profile" evidence="8">
    <location>
        <begin position="1"/>
        <end position="342"/>
    </location>
</feature>
<dbReference type="PROSITE" id="PS51410">
    <property type="entry name" value="BH4_AAA_HYDROXYL_2"/>
    <property type="match status" value="1"/>
</dbReference>
<evidence type="ECO:0000256" key="3">
    <source>
        <dbReference type="ARBA" id="ARBA00022723"/>
    </source>
</evidence>
<evidence type="ECO:0000256" key="7">
    <source>
        <dbReference type="PIRSR" id="PIRSR601273-2"/>
    </source>
</evidence>
<keyword evidence="10" id="KW-1185">Reference proteome</keyword>
<organism evidence="9 10">
    <name type="scientific">Luteibaculum oceani</name>
    <dbReference type="NCBI Taxonomy" id="1294296"/>
    <lineage>
        <taxon>Bacteria</taxon>
        <taxon>Pseudomonadati</taxon>
        <taxon>Bacteroidota</taxon>
        <taxon>Flavobacteriia</taxon>
        <taxon>Flavobacteriales</taxon>
        <taxon>Luteibaculaceae</taxon>
        <taxon>Luteibaculum</taxon>
    </lineage>
</organism>
<evidence type="ECO:0000256" key="6">
    <source>
        <dbReference type="ARBA" id="ARBA00023033"/>
    </source>
</evidence>
<dbReference type="InterPro" id="IPR036329">
    <property type="entry name" value="Aro-AA_hydroxylase_C_sf"/>
</dbReference>
<dbReference type="GO" id="GO:0016714">
    <property type="term" value="F:oxidoreductase activity, acting on paired donors, with incorporation or reduction of molecular oxygen, reduced pteridine as one donor, and incorporation of one atom of oxygen"/>
    <property type="evidence" value="ECO:0007669"/>
    <property type="project" value="InterPro"/>
</dbReference>
<dbReference type="NCBIfam" id="NF010657">
    <property type="entry name" value="PRK14056.1"/>
    <property type="match status" value="1"/>
</dbReference>
<evidence type="ECO:0000259" key="8">
    <source>
        <dbReference type="PROSITE" id="PS51410"/>
    </source>
</evidence>
<dbReference type="Pfam" id="PF00351">
    <property type="entry name" value="Biopterin_H"/>
    <property type="match status" value="2"/>
</dbReference>
<dbReference type="GO" id="GO:0009072">
    <property type="term" value="P:aromatic amino acid metabolic process"/>
    <property type="evidence" value="ECO:0007669"/>
    <property type="project" value="InterPro"/>
</dbReference>
<comment type="similarity">
    <text evidence="2">Belongs to the biopterin-dependent aromatic amino acid hydroxylase family.</text>
</comment>
<dbReference type="GO" id="GO:0005506">
    <property type="term" value="F:iron ion binding"/>
    <property type="evidence" value="ECO:0007669"/>
    <property type="project" value="InterPro"/>
</dbReference>
<dbReference type="InterPro" id="IPR036951">
    <property type="entry name" value="ArAA_hydroxylase_sf"/>
</dbReference>
<dbReference type="Gene3D" id="1.20.58.690">
    <property type="match status" value="1"/>
</dbReference>
<dbReference type="Gene3D" id="1.10.800.10">
    <property type="entry name" value="Aromatic amino acid hydroxylase"/>
    <property type="match status" value="1"/>
</dbReference>
<reference evidence="9 10" key="1">
    <citation type="submission" date="2019-08" db="EMBL/GenBank/DDBJ databases">
        <title>Genome of Luteibaculum oceani JCM 18817.</title>
        <authorList>
            <person name="Bowman J.P."/>
        </authorList>
    </citation>
    <scope>NUCLEOTIDE SEQUENCE [LARGE SCALE GENOMIC DNA]</scope>
    <source>
        <strain evidence="9 10">JCM 18817</strain>
    </source>
</reference>
<gene>
    <name evidence="9" type="ORF">FRX97_09120</name>
</gene>
<feature type="binding site" evidence="7">
    <location>
        <position position="136"/>
    </location>
    <ligand>
        <name>Fe cation</name>
        <dbReference type="ChEBI" id="CHEBI:24875"/>
    </ligand>
</feature>
<dbReference type="InterPro" id="IPR019774">
    <property type="entry name" value="Aromatic-AA_hydroxylase_C"/>
</dbReference>